<feature type="binding site" evidence="10 12">
    <location>
        <position position="325"/>
    </location>
    <ligand>
        <name>ATP</name>
        <dbReference type="ChEBI" id="CHEBI:30616"/>
    </ligand>
</feature>
<feature type="binding site" evidence="10">
    <location>
        <position position="36"/>
    </location>
    <ligand>
        <name>substrate</name>
    </ligand>
</feature>
<evidence type="ECO:0000256" key="9">
    <source>
        <dbReference type="ARBA" id="ARBA00023152"/>
    </source>
</evidence>
<dbReference type="GO" id="GO:0006094">
    <property type="term" value="P:gluconeogenesis"/>
    <property type="evidence" value="ECO:0007669"/>
    <property type="project" value="TreeGrafter"/>
</dbReference>
<dbReference type="InterPro" id="IPR015824">
    <property type="entry name" value="Phosphoglycerate_kinase_N"/>
</dbReference>
<dbReference type="RefSeq" id="WP_046096746.1">
    <property type="nucleotide sequence ID" value="NZ_JZXN01000011.1"/>
</dbReference>
<evidence type="ECO:0000256" key="8">
    <source>
        <dbReference type="ARBA" id="ARBA00022840"/>
    </source>
</evidence>
<dbReference type="GO" id="GO:0005524">
    <property type="term" value="F:ATP binding"/>
    <property type="evidence" value="ECO:0007669"/>
    <property type="project" value="UniProtKB-KW"/>
</dbReference>
<evidence type="ECO:0000256" key="12">
    <source>
        <dbReference type="PIRSR" id="PIRSR000724-2"/>
    </source>
</evidence>
<dbReference type="GO" id="GO:0004618">
    <property type="term" value="F:phosphoglycerate kinase activity"/>
    <property type="evidence" value="ECO:0007669"/>
    <property type="project" value="UniProtKB-UniRule"/>
</dbReference>
<dbReference type="InterPro" id="IPR036043">
    <property type="entry name" value="Phosphoglycerate_kinase_sf"/>
</dbReference>
<feature type="binding site" evidence="11">
    <location>
        <position position="36"/>
    </location>
    <ligand>
        <name>(2R)-3-phosphoglycerate</name>
        <dbReference type="ChEBI" id="CHEBI:58272"/>
    </ligand>
</feature>
<feature type="binding site" evidence="10">
    <location>
        <position position="294"/>
    </location>
    <ligand>
        <name>ATP</name>
        <dbReference type="ChEBI" id="CHEBI:30616"/>
    </ligand>
</feature>
<dbReference type="HAMAP" id="MF_00145">
    <property type="entry name" value="Phosphoglyc_kinase"/>
    <property type="match status" value="1"/>
</dbReference>
<dbReference type="EMBL" id="JZXN01000011">
    <property type="protein sequence ID" value="KKB26990.1"/>
    <property type="molecule type" value="Genomic_DNA"/>
</dbReference>
<evidence type="ECO:0000256" key="4">
    <source>
        <dbReference type="ARBA" id="ARBA00016471"/>
    </source>
</evidence>
<keyword evidence="8 10" id="KW-0067">ATP-binding</keyword>
<evidence type="ECO:0000313" key="14">
    <source>
        <dbReference type="EMBL" id="KKB26990.1"/>
    </source>
</evidence>
<dbReference type="STRING" id="29561.MM26B8_02640"/>
<dbReference type="PANTHER" id="PTHR11406:SF23">
    <property type="entry name" value="PHOSPHOGLYCERATE KINASE 1, CHLOROPLASTIC-RELATED"/>
    <property type="match status" value="1"/>
</dbReference>
<dbReference type="FunFam" id="3.40.50.1260:FF:000001">
    <property type="entry name" value="Phosphoglycerate kinase"/>
    <property type="match status" value="1"/>
</dbReference>
<dbReference type="OrthoDB" id="9808460at2"/>
<feature type="binding site" evidence="10 11">
    <location>
        <begin position="59"/>
        <end position="62"/>
    </location>
    <ligand>
        <name>substrate</name>
    </ligand>
</feature>
<keyword evidence="10" id="KW-0963">Cytoplasm</keyword>
<organism evidence="14 15">
    <name type="scientific">Mycoplasmopsis meleagridis ATCC 25294</name>
    <dbReference type="NCBI Taxonomy" id="1264554"/>
    <lineage>
        <taxon>Bacteria</taxon>
        <taxon>Bacillati</taxon>
        <taxon>Mycoplasmatota</taxon>
        <taxon>Mycoplasmoidales</taxon>
        <taxon>Metamycoplasmataceae</taxon>
        <taxon>Mycoplasmopsis</taxon>
    </lineage>
</organism>
<keyword evidence="15" id="KW-1185">Reference proteome</keyword>
<reference evidence="14 15" key="1">
    <citation type="submission" date="2015-03" db="EMBL/GenBank/DDBJ databases">
        <title>Genome sequence of Mycoplasma meleagridis strain ATCC 25294.</title>
        <authorList>
            <person name="Yacoub E."/>
            <person name="Blanchard A."/>
            <person name="Sirand-Pugnet P."/>
            <person name="Mardassi B.B.A."/>
        </authorList>
    </citation>
    <scope>NUCLEOTIDE SEQUENCE [LARGE SCALE GENOMIC DNA]</scope>
    <source>
        <strain evidence="14 15">ATCC 25294</strain>
    </source>
</reference>
<dbReference type="EC" id="2.7.2.3" evidence="3 10"/>
<dbReference type="SUPFAM" id="SSF53748">
    <property type="entry name" value="Phosphoglycerate kinase"/>
    <property type="match status" value="1"/>
</dbReference>
<dbReference type="PATRIC" id="fig|1264554.4.peg.259"/>
<dbReference type="GO" id="GO:0043531">
    <property type="term" value="F:ADP binding"/>
    <property type="evidence" value="ECO:0007669"/>
    <property type="project" value="TreeGrafter"/>
</dbReference>
<evidence type="ECO:0000256" key="3">
    <source>
        <dbReference type="ARBA" id="ARBA00013061"/>
    </source>
</evidence>
<name>A0A0F5H1F9_9BACT</name>
<evidence type="ECO:0000256" key="5">
    <source>
        <dbReference type="ARBA" id="ARBA00022679"/>
    </source>
</evidence>
<evidence type="ECO:0000256" key="10">
    <source>
        <dbReference type="HAMAP-Rule" id="MF_00145"/>
    </source>
</evidence>
<comment type="subcellular location">
    <subcellularLocation>
        <location evidence="10">Cytoplasm</location>
    </subcellularLocation>
</comment>
<comment type="similarity">
    <text evidence="10 13">Belongs to the phosphoglycerate kinase family.</text>
</comment>
<protein>
    <recommendedName>
        <fullName evidence="4 10">Phosphoglycerate kinase</fullName>
        <ecNumber evidence="3 10">2.7.2.3</ecNumber>
    </recommendedName>
</protein>
<feature type="binding site" evidence="10">
    <location>
        <position position="156"/>
    </location>
    <ligand>
        <name>substrate</name>
    </ligand>
</feature>
<evidence type="ECO:0000256" key="1">
    <source>
        <dbReference type="ARBA" id="ARBA00000642"/>
    </source>
</evidence>
<evidence type="ECO:0000256" key="2">
    <source>
        <dbReference type="ARBA" id="ARBA00004838"/>
    </source>
</evidence>
<keyword evidence="7 10" id="KW-0418">Kinase</keyword>
<dbReference type="Pfam" id="PF00162">
    <property type="entry name" value="PGK"/>
    <property type="match status" value="1"/>
</dbReference>
<evidence type="ECO:0000256" key="11">
    <source>
        <dbReference type="PIRSR" id="PIRSR000724-1"/>
    </source>
</evidence>
<comment type="subunit">
    <text evidence="10">Monomer.</text>
</comment>
<feature type="binding site" evidence="10 12">
    <location>
        <begin position="352"/>
        <end position="355"/>
    </location>
    <ligand>
        <name>ATP</name>
        <dbReference type="ChEBI" id="CHEBI:30616"/>
    </ligand>
</feature>
<dbReference type="GO" id="GO:0006096">
    <property type="term" value="P:glycolytic process"/>
    <property type="evidence" value="ECO:0007669"/>
    <property type="project" value="UniProtKB-UniRule"/>
</dbReference>
<gene>
    <name evidence="10 14" type="primary">pgk</name>
    <name evidence="14" type="ORF">MMELEA_03030</name>
</gene>
<evidence type="ECO:0000256" key="13">
    <source>
        <dbReference type="RuleBase" id="RU000532"/>
    </source>
</evidence>
<keyword evidence="6 10" id="KW-0547">Nucleotide-binding</keyword>
<dbReference type="PRINTS" id="PR00477">
    <property type="entry name" value="PHGLYCKINASE"/>
</dbReference>
<evidence type="ECO:0000313" key="15">
    <source>
        <dbReference type="Proteomes" id="UP000033750"/>
    </source>
</evidence>
<dbReference type="InterPro" id="IPR001576">
    <property type="entry name" value="Phosphoglycerate_kinase"/>
</dbReference>
<feature type="binding site" evidence="11">
    <location>
        <position position="119"/>
    </location>
    <ligand>
        <name>(2R)-3-phosphoglycerate</name>
        <dbReference type="ChEBI" id="CHEBI:58272"/>
    </ligand>
</feature>
<evidence type="ECO:0000256" key="7">
    <source>
        <dbReference type="ARBA" id="ARBA00022777"/>
    </source>
</evidence>
<keyword evidence="9 10" id="KW-0324">Glycolysis</keyword>
<comment type="catalytic activity">
    <reaction evidence="1 10 13">
        <text>(2R)-3-phosphoglycerate + ATP = (2R)-3-phospho-glyceroyl phosphate + ADP</text>
        <dbReference type="Rhea" id="RHEA:14801"/>
        <dbReference type="ChEBI" id="CHEBI:30616"/>
        <dbReference type="ChEBI" id="CHEBI:57604"/>
        <dbReference type="ChEBI" id="CHEBI:58272"/>
        <dbReference type="ChEBI" id="CHEBI:456216"/>
        <dbReference type="EC" id="2.7.2.3"/>
    </reaction>
</comment>
<feature type="binding site" evidence="11">
    <location>
        <position position="156"/>
    </location>
    <ligand>
        <name>(2R)-3-phosphoglycerate</name>
        <dbReference type="ChEBI" id="CHEBI:58272"/>
    </ligand>
</feature>
<accession>A0A0F5H1F9</accession>
<dbReference type="UniPathway" id="UPA00109">
    <property type="reaction ID" value="UER00185"/>
</dbReference>
<dbReference type="PANTHER" id="PTHR11406">
    <property type="entry name" value="PHOSPHOGLYCERATE KINASE"/>
    <property type="match status" value="1"/>
</dbReference>
<dbReference type="Gene3D" id="3.40.50.1260">
    <property type="entry name" value="Phosphoglycerate kinase, N-terminal domain"/>
    <property type="match status" value="2"/>
</dbReference>
<evidence type="ECO:0000256" key="6">
    <source>
        <dbReference type="ARBA" id="ARBA00022741"/>
    </source>
</evidence>
<comment type="caution">
    <text evidence="14">The sequence shown here is derived from an EMBL/GenBank/DDBJ whole genome shotgun (WGS) entry which is preliminary data.</text>
</comment>
<dbReference type="Proteomes" id="UP000033750">
    <property type="component" value="Unassembled WGS sequence"/>
</dbReference>
<dbReference type="GO" id="GO:0005829">
    <property type="term" value="C:cytosol"/>
    <property type="evidence" value="ECO:0007669"/>
    <property type="project" value="TreeGrafter"/>
</dbReference>
<feature type="binding site" evidence="10 11">
    <location>
        <begin position="21"/>
        <end position="23"/>
    </location>
    <ligand>
        <name>substrate</name>
    </ligand>
</feature>
<comment type="pathway">
    <text evidence="2 10">Carbohydrate degradation; glycolysis; pyruvate from D-glyceraldehyde 3-phosphate: step 2/5.</text>
</comment>
<sequence length="398" mass="44289">MHNKYIDDIDFRGEIVIMRVDLNVPLENGVIMSNKRIVSSLESIKKIINDNAKLVLFSHLGRVKEEKDLKSKSLFPVAVELSRLLGKKVTFVNETRGSLLEKAINEMKWGDIVLVQNTRYEDLNGKAESKNSDELAKYWASLGTFFVNDAFGTAHRKHASNYGIAKYAKKTAVGYLVEKEIEALSKLTNDPERPYMAIVGGSKVSDKIEILNSLVEQVDRLFIVGGMAYTFEVAKGRTIGTSLFDENNLDFARDFLEKHGEEKVFLPIDYAVVDDFVDQKPTIYENNIPDGKMGLDIGPKTVKKFQKAMKKAKTVVWNGPAGVIEFENFRKGTLGLMEGISKLKNAFTVVGGGDSAAFVEQQNKENLFSHVSTGGGATLEFLKTGSLETIDLILNDNK</sequence>
<feature type="binding site" evidence="10 12">
    <location>
        <position position="207"/>
    </location>
    <ligand>
        <name>ATP</name>
        <dbReference type="ChEBI" id="CHEBI:30616"/>
    </ligand>
</feature>
<keyword evidence="5 10" id="KW-0808">Transferase</keyword>
<proteinExistence type="inferred from homology"/>
<dbReference type="AlphaFoldDB" id="A0A0F5H1F9"/>
<dbReference type="PIRSF" id="PIRSF000724">
    <property type="entry name" value="Pgk"/>
    <property type="match status" value="1"/>
</dbReference>
<feature type="binding site" evidence="10">
    <location>
        <position position="119"/>
    </location>
    <ligand>
        <name>substrate</name>
    </ligand>
</feature>